<accession>M3D1H4</accession>
<gene>
    <name evidence="2" type="ORF">SEPMUDRAFT_150038</name>
</gene>
<protein>
    <submittedName>
        <fullName evidence="2">Uncharacterized protein</fullName>
    </submittedName>
</protein>
<organism evidence="2 3">
    <name type="scientific">Sphaerulina musiva (strain SO2202)</name>
    <name type="common">Poplar stem canker fungus</name>
    <name type="synonym">Septoria musiva</name>
    <dbReference type="NCBI Taxonomy" id="692275"/>
    <lineage>
        <taxon>Eukaryota</taxon>
        <taxon>Fungi</taxon>
        <taxon>Dikarya</taxon>
        <taxon>Ascomycota</taxon>
        <taxon>Pezizomycotina</taxon>
        <taxon>Dothideomycetes</taxon>
        <taxon>Dothideomycetidae</taxon>
        <taxon>Mycosphaerellales</taxon>
        <taxon>Mycosphaerellaceae</taxon>
        <taxon>Sphaerulina</taxon>
    </lineage>
</organism>
<feature type="region of interest" description="Disordered" evidence="1">
    <location>
        <begin position="356"/>
        <end position="386"/>
    </location>
</feature>
<keyword evidence="3" id="KW-1185">Reference proteome</keyword>
<name>M3D1H4_SPHMS</name>
<dbReference type="Proteomes" id="UP000016931">
    <property type="component" value="Unassembled WGS sequence"/>
</dbReference>
<reference evidence="2 3" key="1">
    <citation type="journal article" date="2012" name="PLoS Pathog.">
        <title>Diverse lifestyles and strategies of plant pathogenesis encoded in the genomes of eighteen Dothideomycetes fungi.</title>
        <authorList>
            <person name="Ohm R.A."/>
            <person name="Feau N."/>
            <person name="Henrissat B."/>
            <person name="Schoch C.L."/>
            <person name="Horwitz B.A."/>
            <person name="Barry K.W."/>
            <person name="Condon B.J."/>
            <person name="Copeland A.C."/>
            <person name="Dhillon B."/>
            <person name="Glaser F."/>
            <person name="Hesse C.N."/>
            <person name="Kosti I."/>
            <person name="LaButti K."/>
            <person name="Lindquist E.A."/>
            <person name="Lucas S."/>
            <person name="Salamov A.A."/>
            <person name="Bradshaw R.E."/>
            <person name="Ciuffetti L."/>
            <person name="Hamelin R.C."/>
            <person name="Kema G.H.J."/>
            <person name="Lawrence C."/>
            <person name="Scott J.A."/>
            <person name="Spatafora J.W."/>
            <person name="Turgeon B.G."/>
            <person name="de Wit P.J.G.M."/>
            <person name="Zhong S."/>
            <person name="Goodwin S.B."/>
            <person name="Grigoriev I.V."/>
        </authorList>
    </citation>
    <scope>NUCLEOTIDE SEQUENCE [LARGE SCALE GENOMIC DNA]</scope>
    <source>
        <strain evidence="2 3">SO2202</strain>
    </source>
</reference>
<evidence type="ECO:0000256" key="1">
    <source>
        <dbReference type="SAM" id="MobiDB-lite"/>
    </source>
</evidence>
<proteinExistence type="predicted"/>
<dbReference type="eggNOG" id="ENOG502R9AF">
    <property type="taxonomic scope" value="Eukaryota"/>
</dbReference>
<dbReference type="OrthoDB" id="3650821at2759"/>
<feature type="compositionally biased region" description="Basic residues" evidence="1">
    <location>
        <begin position="358"/>
        <end position="375"/>
    </location>
</feature>
<sequence>MEECTIAQHEYDSAYTNFETEVRLLQEHRQRFEHAEPPGHAFSWRIRRFSNIAHLPFPLHDATPTYGMRVAYADLERRREHYFAAVTHQLQRDLASWESARQDKNREARKRLMATITEDWRQRGKPLLCNIWNREFELSALDVQTAFLTAQFSYLFDEKHRAGQIYDHVTAFPHKACFRQMFDTSVQDDYNIQAALQHKTTIDEQLLSVRAQIWDELDKRLNVPRGLQTYIDGMELFLRDEIYAAQLSQTHGDLIERGIREAQAQHNLSIFTHEQAQAANERATKLLVDIKAIITIENRAHAADPSSDPGPITNDYLRVAEKRAFEASVCLSQAQADSDLTAAALRSAHELAIPRNLPKPRIKLKPSTATKRRPPPSRPTTTTTTPTIPEWLRSLDVIFSDYTTIVTFPEPPPFPLPLPTFHATLPTATTTQRCRCSSKTPLRALKVCDCAIRAAFASLDLQALKRERTRWHPDKWSCCPRDRREGFERKAAEMFVVLDGMYRGLRG</sequence>
<evidence type="ECO:0000313" key="3">
    <source>
        <dbReference type="Proteomes" id="UP000016931"/>
    </source>
</evidence>
<dbReference type="EMBL" id="KB456266">
    <property type="protein sequence ID" value="EMF10987.1"/>
    <property type="molecule type" value="Genomic_DNA"/>
</dbReference>
<dbReference type="HOGENOM" id="CLU_537664_0_0_1"/>
<evidence type="ECO:0000313" key="2">
    <source>
        <dbReference type="EMBL" id="EMF10987.1"/>
    </source>
</evidence>
<dbReference type="AlphaFoldDB" id="M3D1H4"/>
<dbReference type="GeneID" id="27903063"/>
<dbReference type="RefSeq" id="XP_016759108.1">
    <property type="nucleotide sequence ID" value="XM_016905926.1"/>
</dbReference>